<evidence type="ECO:0000313" key="19">
    <source>
        <dbReference type="Proteomes" id="UP000265100"/>
    </source>
</evidence>
<evidence type="ECO:0000256" key="12">
    <source>
        <dbReference type="RuleBase" id="RU000682"/>
    </source>
</evidence>
<protein>
    <recommendedName>
        <fullName evidence="13">Homeobox protein cut-like</fullName>
    </recommendedName>
</protein>
<feature type="region of interest" description="Disordered" evidence="15">
    <location>
        <begin position="650"/>
        <end position="732"/>
    </location>
</feature>
<dbReference type="CDD" id="cd00086">
    <property type="entry name" value="homeodomain"/>
    <property type="match status" value="1"/>
</dbReference>
<keyword evidence="9 13" id="KW-0804">Transcription</keyword>
<evidence type="ECO:0000256" key="9">
    <source>
        <dbReference type="ARBA" id="ARBA00023163"/>
    </source>
</evidence>
<evidence type="ECO:0000256" key="6">
    <source>
        <dbReference type="ARBA" id="ARBA00023054"/>
    </source>
</evidence>
<dbReference type="GO" id="GO:0000981">
    <property type="term" value="F:DNA-binding transcription factor activity, RNA polymerase II-specific"/>
    <property type="evidence" value="ECO:0007669"/>
    <property type="project" value="InterPro"/>
</dbReference>
<dbReference type="GeneTree" id="ENSGT00940000160241"/>
<dbReference type="InterPro" id="IPR017970">
    <property type="entry name" value="Homeobox_CS"/>
</dbReference>
<feature type="compositionally biased region" description="Polar residues" evidence="15">
    <location>
        <begin position="1257"/>
        <end position="1267"/>
    </location>
</feature>
<evidence type="ECO:0000256" key="8">
    <source>
        <dbReference type="ARBA" id="ARBA00023155"/>
    </source>
</evidence>
<feature type="domain" description="CUT" evidence="17">
    <location>
        <begin position="920"/>
        <end position="1007"/>
    </location>
</feature>
<evidence type="ECO:0000256" key="3">
    <source>
        <dbReference type="ARBA" id="ARBA00022553"/>
    </source>
</evidence>
<feature type="coiled-coil region" evidence="14">
    <location>
        <begin position="158"/>
        <end position="203"/>
    </location>
</feature>
<keyword evidence="19" id="KW-1185">Reference proteome</keyword>
<feature type="compositionally biased region" description="Basic and acidic residues" evidence="15">
    <location>
        <begin position="1135"/>
        <end position="1144"/>
    </location>
</feature>
<keyword evidence="7 11" id="KW-0238">DNA-binding</keyword>
<feature type="domain" description="CUT" evidence="17">
    <location>
        <begin position="755"/>
        <end position="842"/>
    </location>
</feature>
<evidence type="ECO:0000256" key="15">
    <source>
        <dbReference type="SAM" id="MobiDB-lite"/>
    </source>
</evidence>
<feature type="region of interest" description="Disordered" evidence="15">
    <location>
        <begin position="565"/>
        <end position="585"/>
    </location>
</feature>
<keyword evidence="8 11" id="KW-0371">Homeobox</keyword>
<feature type="region of interest" description="Disordered" evidence="15">
    <location>
        <begin position="1116"/>
        <end position="1325"/>
    </location>
</feature>
<feature type="region of interest" description="Disordered" evidence="15">
    <location>
        <begin position="369"/>
        <end position="396"/>
    </location>
</feature>
<evidence type="ECO:0000259" key="17">
    <source>
        <dbReference type="PROSITE" id="PS51042"/>
    </source>
</evidence>
<reference evidence="18" key="3">
    <citation type="submission" date="2025-09" db="UniProtKB">
        <authorList>
            <consortium name="Ensembl"/>
        </authorList>
    </citation>
    <scope>IDENTIFICATION</scope>
</reference>
<feature type="compositionally biased region" description="Polar residues" evidence="15">
    <location>
        <begin position="877"/>
        <end position="888"/>
    </location>
</feature>
<evidence type="ECO:0000256" key="5">
    <source>
        <dbReference type="ARBA" id="ARBA00023015"/>
    </source>
</evidence>
<dbReference type="Proteomes" id="UP000265100">
    <property type="component" value="Chromosome 12"/>
</dbReference>
<dbReference type="FunFam" id="1.10.10.60:FF:000116">
    <property type="entry name" value="Cut-like homeobox 2b"/>
    <property type="match status" value="1"/>
</dbReference>
<dbReference type="SMART" id="SM01109">
    <property type="entry name" value="CUT"/>
    <property type="match status" value="3"/>
</dbReference>
<evidence type="ECO:0000313" key="18">
    <source>
        <dbReference type="Ensembl" id="ENSACLP00000001610.2"/>
    </source>
</evidence>
<feature type="compositionally biased region" description="Low complexity" evidence="15">
    <location>
        <begin position="1268"/>
        <end position="1287"/>
    </location>
</feature>
<feature type="domain" description="Homeobox" evidence="16">
    <location>
        <begin position="1049"/>
        <end position="1109"/>
    </location>
</feature>
<dbReference type="PANTHER" id="PTHR14043:SF5">
    <property type="entry name" value="HOMEOBOX PROTEIN CUT-LIKE 2"/>
    <property type="match status" value="1"/>
</dbReference>
<feature type="compositionally biased region" description="Basic and acidic residues" evidence="15">
    <location>
        <begin position="1180"/>
        <end position="1189"/>
    </location>
</feature>
<evidence type="ECO:0000256" key="7">
    <source>
        <dbReference type="ARBA" id="ARBA00023125"/>
    </source>
</evidence>
<evidence type="ECO:0000256" key="4">
    <source>
        <dbReference type="ARBA" id="ARBA00022737"/>
    </source>
</evidence>
<dbReference type="InterPro" id="IPR057476">
    <property type="entry name" value="Cux_N"/>
</dbReference>
<dbReference type="FunFam" id="1.10.260.40:FF:000004">
    <property type="entry name" value="Cut-like homeobox 1a"/>
    <property type="match status" value="2"/>
</dbReference>
<keyword evidence="6 14" id="KW-0175">Coiled coil</keyword>
<accession>A0A3P8NA18</accession>
<dbReference type="OMA" id="FHNYSRM"/>
<evidence type="ECO:0000256" key="13">
    <source>
        <dbReference type="RuleBase" id="RU361129"/>
    </source>
</evidence>
<dbReference type="SUPFAM" id="SSF47413">
    <property type="entry name" value="lambda repressor-like DNA-binding domains"/>
    <property type="match status" value="3"/>
</dbReference>
<keyword evidence="5 13" id="KW-0805">Transcription regulation</keyword>
<evidence type="ECO:0000256" key="2">
    <source>
        <dbReference type="ARBA" id="ARBA00008190"/>
    </source>
</evidence>
<name>A0A3P8NA18_ASTCA</name>
<dbReference type="Pfam" id="PF02376">
    <property type="entry name" value="CUT"/>
    <property type="match status" value="3"/>
</dbReference>
<feature type="DNA-binding region" description="Homeobox" evidence="11">
    <location>
        <begin position="1051"/>
        <end position="1110"/>
    </location>
</feature>
<feature type="compositionally biased region" description="Basic and acidic residues" evidence="15">
    <location>
        <begin position="266"/>
        <end position="280"/>
    </location>
</feature>
<feature type="compositionally biased region" description="Low complexity" evidence="15">
    <location>
        <begin position="658"/>
        <end position="680"/>
    </location>
</feature>
<reference evidence="18" key="1">
    <citation type="submission" date="2018-05" db="EMBL/GenBank/DDBJ databases">
        <authorList>
            <person name="Datahose"/>
        </authorList>
    </citation>
    <scope>NUCLEOTIDE SEQUENCE</scope>
</reference>
<dbReference type="GO" id="GO:0005634">
    <property type="term" value="C:nucleus"/>
    <property type="evidence" value="ECO:0007669"/>
    <property type="project" value="UniProtKB-SubCell"/>
</dbReference>
<dbReference type="PROSITE" id="PS50071">
    <property type="entry name" value="HOMEOBOX_2"/>
    <property type="match status" value="1"/>
</dbReference>
<dbReference type="PANTHER" id="PTHR14043">
    <property type="entry name" value="CCAAT DISPLACEMENT PROTEIN-RELATED"/>
    <property type="match status" value="1"/>
</dbReference>
<dbReference type="SUPFAM" id="SSF46689">
    <property type="entry name" value="Homeodomain-like"/>
    <property type="match status" value="1"/>
</dbReference>
<evidence type="ECO:0000256" key="11">
    <source>
        <dbReference type="PROSITE-ProRule" id="PRU00108"/>
    </source>
</evidence>
<keyword evidence="3" id="KW-0597">Phosphoprotein</keyword>
<feature type="compositionally biased region" description="Polar residues" evidence="15">
    <location>
        <begin position="381"/>
        <end position="391"/>
    </location>
</feature>
<dbReference type="Bgee" id="ENSACLG00000001120">
    <property type="expression patterns" value="Expressed in liver and 4 other cell types or tissues"/>
</dbReference>
<keyword evidence="4" id="KW-0677">Repeat</keyword>
<feature type="compositionally biased region" description="Polar residues" evidence="15">
    <location>
        <begin position="285"/>
        <end position="297"/>
    </location>
</feature>
<feature type="region of interest" description="Disordered" evidence="15">
    <location>
        <begin position="266"/>
        <end position="323"/>
    </location>
</feature>
<dbReference type="Gene3D" id="1.10.260.40">
    <property type="entry name" value="lambda repressor-like DNA-binding domains"/>
    <property type="match status" value="3"/>
</dbReference>
<dbReference type="InterPro" id="IPR009057">
    <property type="entry name" value="Homeodomain-like_sf"/>
</dbReference>
<dbReference type="Pfam" id="PF00046">
    <property type="entry name" value="Homeodomain"/>
    <property type="match status" value="1"/>
</dbReference>
<feature type="region of interest" description="Disordered" evidence="15">
    <location>
        <begin position="505"/>
        <end position="535"/>
    </location>
</feature>
<sequence>MASSPLQVVALNKRSKEAESAFLGIYKQLIEAPDPAPVLEASHSLEERLQQLQSSAPDSEALVREISGHWKKHLECLEKTGQPQIIYIKRLLQYVSAGIRSFIKIHLRAEMAQREVERLKEQLSSGHSVTAGSCHPAKGTKVLPSQLEAALLAKDREILRLLENIQRLQFTLQEVQETSANQILELERQVAYKTEAIERLEAKLQSQMDYEEIKTELSILKVMKLASANGSSSQDSAKAAEALLLDKEAFLPSHKYLVDKTRILHSNDDDHSEDAGREIGRPPGSHSSSSQVDSRASPSPGPPTLDRSSSSHDLPRPFSVSPCSGDRLSGDHILHKQLLSPHFKKDGLMAFPTALYAAKVALMSASQGPVGAGSVDAGLPSDQSESGSSTAGDDDQLDTAEIAFQVKEQLLKHNIGQRVFGHYVLGLSQGSVSEILARPKPWRKLTVKGKEPFIKMKQFLSDEQNILALRTIQVRQRGSITPRIRTPETGSDDAIRNILEQAKKEIQSQRGDVKSSLNSSSGRSSNGPGSSSDDTIKSILEQARREMEAQQQALMEMEVCGRASTASSGVQVERLGPPERSRGLPLPISIKQEEGGCITVCTANPVSSPQTPLSVLSPAAFVQNIIRKVKSEIGEAGTYFDQHWSQERGSMVLGGGSSSRPFSSVSPSLSSSSSGPSTLPRPWLRLENGEGLPNSEEASAAEDELGLSRPVEVKVESDTSVSGESPGPGPGRLSYYPAYIPRALKPTVPPLTPEQYEMYMYREVDTIELTRQVKEKLAKNGICQRIFGEKVLGLSQGSVSDMLSRPKPWSKLTQKGREPFIRMQLWLLDQLGQSLNQPPNQGHTQDKSPVTAQSSPSPPPSPADSHPSPLVEPVSLSMESSKENQQPEGLSLGLSTHPEGVKSTPSLMTLHQPTNPLGIQELVAMSPELDTYVITKKVKEVLTDNNLGQRLFGETILGLTQGSVSDLLSRPKPWHKLSLKGREPFVRMQLWLNDPHNVDKLRAMKKMEKKAYLKRRYGLLSTGSDSDSPSTRSECVSPALASLDLCPYSQAKKPRVVLGAEEKDALKKAYLLEPYPSQNTIEMLASQLNLKTNTVINWFHNYRSRMRREVLMEGLPDNDTDAEHHSYSPSVTRSPHSDGEERRLQQPSGHIHSSLPLSANTSLPHVKQEALDREDDTEEGRESSAKQSRDSVAGCREPHLAGQSLRQEEGQGLYPGGLSVDGPQRSNQTRHEGEDSGKSPVDPVSFKASSEPCRSSLEVSLNSPSAASSPGLMMSVSPVPSSSAPISPSLPNPPSTSTSHSLDPNPPPPFQSPKLNRSTQRRTEKMANLNNIIHRLERAANREETLEWEF</sequence>
<evidence type="ECO:0000256" key="1">
    <source>
        <dbReference type="ARBA" id="ARBA00004123"/>
    </source>
</evidence>
<dbReference type="Gene3D" id="1.10.10.60">
    <property type="entry name" value="Homeodomain-like"/>
    <property type="match status" value="1"/>
</dbReference>
<organism evidence="18 19">
    <name type="scientific">Astatotilapia calliptera</name>
    <name type="common">Eastern happy</name>
    <name type="synonym">Chromis callipterus</name>
    <dbReference type="NCBI Taxonomy" id="8154"/>
    <lineage>
        <taxon>Eukaryota</taxon>
        <taxon>Metazoa</taxon>
        <taxon>Chordata</taxon>
        <taxon>Craniata</taxon>
        <taxon>Vertebrata</taxon>
        <taxon>Euteleostomi</taxon>
        <taxon>Actinopterygii</taxon>
        <taxon>Neopterygii</taxon>
        <taxon>Teleostei</taxon>
        <taxon>Neoteleostei</taxon>
        <taxon>Acanthomorphata</taxon>
        <taxon>Ovalentaria</taxon>
        <taxon>Cichlomorphae</taxon>
        <taxon>Cichliformes</taxon>
        <taxon>Cichlidae</taxon>
        <taxon>African cichlids</taxon>
        <taxon>Pseudocrenilabrinae</taxon>
        <taxon>Haplochromini</taxon>
        <taxon>Astatotilapia</taxon>
    </lineage>
</organism>
<proteinExistence type="inferred from homology"/>
<dbReference type="PROSITE" id="PS51042">
    <property type="entry name" value="CUT"/>
    <property type="match status" value="3"/>
</dbReference>
<dbReference type="Ensembl" id="ENSACLT00000001645.2">
    <property type="protein sequence ID" value="ENSACLP00000001610.2"/>
    <property type="gene ID" value="ENSACLG00000001120.2"/>
</dbReference>
<dbReference type="InterPro" id="IPR003350">
    <property type="entry name" value="CUT_dom"/>
</dbReference>
<dbReference type="SMART" id="SM00389">
    <property type="entry name" value="HOX"/>
    <property type="match status" value="1"/>
</dbReference>
<dbReference type="PROSITE" id="PS00027">
    <property type="entry name" value="HOMEOBOX_1"/>
    <property type="match status" value="1"/>
</dbReference>
<dbReference type="STRING" id="8154.ENSACLP00000001610"/>
<comment type="subcellular location">
    <subcellularLocation>
        <location evidence="1 11 12">Nucleus</location>
    </subcellularLocation>
</comment>
<dbReference type="Pfam" id="PF25398">
    <property type="entry name" value="CUX1_N"/>
    <property type="match status" value="1"/>
</dbReference>
<reference evidence="18" key="2">
    <citation type="submission" date="2025-08" db="UniProtKB">
        <authorList>
            <consortium name="Ensembl"/>
        </authorList>
    </citation>
    <scope>IDENTIFICATION</scope>
</reference>
<feature type="region of interest" description="Disordered" evidence="15">
    <location>
        <begin position="833"/>
        <end position="905"/>
    </location>
</feature>
<evidence type="ECO:0000256" key="10">
    <source>
        <dbReference type="ARBA" id="ARBA00023242"/>
    </source>
</evidence>
<dbReference type="InterPro" id="IPR001356">
    <property type="entry name" value="HD"/>
</dbReference>
<dbReference type="GO" id="GO:0000977">
    <property type="term" value="F:RNA polymerase II transcription regulatory region sequence-specific DNA binding"/>
    <property type="evidence" value="ECO:0007669"/>
    <property type="project" value="TreeGrafter"/>
</dbReference>
<evidence type="ECO:0000259" key="16">
    <source>
        <dbReference type="PROSITE" id="PS50071"/>
    </source>
</evidence>
<evidence type="ECO:0000256" key="14">
    <source>
        <dbReference type="SAM" id="Coils"/>
    </source>
</evidence>
<feature type="compositionally biased region" description="Polar residues" evidence="15">
    <location>
        <begin position="833"/>
        <end position="853"/>
    </location>
</feature>
<feature type="domain" description="CUT" evidence="17">
    <location>
        <begin position="388"/>
        <end position="475"/>
    </location>
</feature>
<dbReference type="InterPro" id="IPR010982">
    <property type="entry name" value="Lambda_DNA-bd_dom_sf"/>
</dbReference>
<dbReference type="FunFam" id="1.10.260.40:FF:000010">
    <property type="entry name" value="Cut-like homeobox 1a"/>
    <property type="match status" value="1"/>
</dbReference>
<feature type="compositionally biased region" description="Low complexity" evidence="15">
    <location>
        <begin position="515"/>
        <end position="532"/>
    </location>
</feature>
<comment type="similarity">
    <text evidence="2 13">Belongs to the CUT homeobox family.</text>
</comment>
<keyword evidence="10 11" id="KW-0539">Nucleus</keyword>